<gene>
    <name evidence="8" type="ORF">EQG68_09650</name>
</gene>
<dbReference type="InterPro" id="IPR036890">
    <property type="entry name" value="HATPase_C_sf"/>
</dbReference>
<evidence type="ECO:0000313" key="9">
    <source>
        <dbReference type="Proteomes" id="UP000289734"/>
    </source>
</evidence>
<dbReference type="SMART" id="SM00388">
    <property type="entry name" value="HisKA"/>
    <property type="match status" value="1"/>
</dbReference>
<reference evidence="9" key="1">
    <citation type="submission" date="2019-01" db="EMBL/GenBank/DDBJ databases">
        <title>Cytophagaceae bacterium strain CAR-16.</title>
        <authorList>
            <person name="Chen W.-M."/>
        </authorList>
    </citation>
    <scope>NUCLEOTIDE SEQUENCE [LARGE SCALE GENOMIC DNA]</scope>
    <source>
        <strain evidence="9">ICH-30</strain>
    </source>
</reference>
<dbReference type="EMBL" id="SBKQ01000009">
    <property type="protein sequence ID" value="RXR31515.1"/>
    <property type="molecule type" value="Genomic_DNA"/>
</dbReference>
<keyword evidence="6" id="KW-0812">Transmembrane</keyword>
<keyword evidence="9" id="KW-1185">Reference proteome</keyword>
<evidence type="ECO:0000256" key="2">
    <source>
        <dbReference type="ARBA" id="ARBA00012438"/>
    </source>
</evidence>
<dbReference type="Proteomes" id="UP000289734">
    <property type="component" value="Unassembled WGS sequence"/>
</dbReference>
<dbReference type="SUPFAM" id="SSF47384">
    <property type="entry name" value="Homodimeric domain of signal transducing histidine kinase"/>
    <property type="match status" value="1"/>
</dbReference>
<evidence type="ECO:0000256" key="4">
    <source>
        <dbReference type="ARBA" id="ARBA00022679"/>
    </source>
</evidence>
<dbReference type="CDD" id="cd00082">
    <property type="entry name" value="HisKA"/>
    <property type="match status" value="1"/>
</dbReference>
<evidence type="ECO:0000256" key="6">
    <source>
        <dbReference type="SAM" id="Phobius"/>
    </source>
</evidence>
<evidence type="ECO:0000259" key="7">
    <source>
        <dbReference type="PROSITE" id="PS50109"/>
    </source>
</evidence>
<evidence type="ECO:0000313" key="8">
    <source>
        <dbReference type="EMBL" id="RXR31515.1"/>
    </source>
</evidence>
<dbReference type="PANTHER" id="PTHR43047">
    <property type="entry name" value="TWO-COMPONENT HISTIDINE PROTEIN KINASE"/>
    <property type="match status" value="1"/>
</dbReference>
<keyword evidence="6" id="KW-0472">Membrane</keyword>
<evidence type="ECO:0000256" key="3">
    <source>
        <dbReference type="ARBA" id="ARBA00022553"/>
    </source>
</evidence>
<dbReference type="InterPro" id="IPR005467">
    <property type="entry name" value="His_kinase_dom"/>
</dbReference>
<dbReference type="Pfam" id="PF00512">
    <property type="entry name" value="HisKA"/>
    <property type="match status" value="1"/>
</dbReference>
<keyword evidence="3" id="KW-0597">Phosphoprotein</keyword>
<organism evidence="8 9">
    <name type="scientific">Flavobacterium piscinae</name>
    <dbReference type="NCBI Taxonomy" id="2506424"/>
    <lineage>
        <taxon>Bacteria</taxon>
        <taxon>Pseudomonadati</taxon>
        <taxon>Bacteroidota</taxon>
        <taxon>Flavobacteriia</taxon>
        <taxon>Flavobacteriales</taxon>
        <taxon>Flavobacteriaceae</taxon>
        <taxon>Flavobacterium</taxon>
    </lineage>
</organism>
<dbReference type="EC" id="2.7.13.3" evidence="2"/>
<protein>
    <recommendedName>
        <fullName evidence="2">histidine kinase</fullName>
        <ecNumber evidence="2">2.7.13.3</ecNumber>
    </recommendedName>
</protein>
<name>A0A4Q1KPK9_9FLAO</name>
<dbReference type="SUPFAM" id="SSF55874">
    <property type="entry name" value="ATPase domain of HSP90 chaperone/DNA topoisomerase II/histidine kinase"/>
    <property type="match status" value="1"/>
</dbReference>
<dbReference type="SMART" id="SM00387">
    <property type="entry name" value="HATPase_c"/>
    <property type="match status" value="1"/>
</dbReference>
<dbReference type="InterPro" id="IPR003594">
    <property type="entry name" value="HATPase_dom"/>
</dbReference>
<dbReference type="Pfam" id="PF02518">
    <property type="entry name" value="HATPase_c"/>
    <property type="match status" value="1"/>
</dbReference>
<feature type="domain" description="Histidine kinase" evidence="7">
    <location>
        <begin position="365"/>
        <end position="586"/>
    </location>
</feature>
<feature type="transmembrane region" description="Helical" evidence="6">
    <location>
        <begin position="314"/>
        <end position="334"/>
    </location>
</feature>
<dbReference type="GO" id="GO:0000155">
    <property type="term" value="F:phosphorelay sensor kinase activity"/>
    <property type="evidence" value="ECO:0007669"/>
    <property type="project" value="InterPro"/>
</dbReference>
<dbReference type="RefSeq" id="WP_129464681.1">
    <property type="nucleotide sequence ID" value="NZ_SBKQ01000009.1"/>
</dbReference>
<keyword evidence="4" id="KW-0808">Transferase</keyword>
<dbReference type="CDD" id="cd00075">
    <property type="entry name" value="HATPase"/>
    <property type="match status" value="1"/>
</dbReference>
<dbReference type="PRINTS" id="PR00344">
    <property type="entry name" value="BCTRLSENSOR"/>
</dbReference>
<keyword evidence="6" id="KW-1133">Transmembrane helix</keyword>
<evidence type="ECO:0000256" key="1">
    <source>
        <dbReference type="ARBA" id="ARBA00000085"/>
    </source>
</evidence>
<dbReference type="Gene3D" id="3.30.565.10">
    <property type="entry name" value="Histidine kinase-like ATPase, C-terminal domain"/>
    <property type="match status" value="1"/>
</dbReference>
<dbReference type="InterPro" id="IPR036097">
    <property type="entry name" value="HisK_dim/P_sf"/>
</dbReference>
<keyword evidence="5 8" id="KW-0418">Kinase</keyword>
<dbReference type="PROSITE" id="PS50109">
    <property type="entry name" value="HIS_KIN"/>
    <property type="match status" value="1"/>
</dbReference>
<dbReference type="InterPro" id="IPR004358">
    <property type="entry name" value="Sig_transdc_His_kin-like_C"/>
</dbReference>
<dbReference type="Gene3D" id="1.10.287.130">
    <property type="match status" value="1"/>
</dbReference>
<dbReference type="InterPro" id="IPR003661">
    <property type="entry name" value="HisK_dim/P_dom"/>
</dbReference>
<accession>A0A4Q1KPK9</accession>
<sequence length="589" mass="67722">MSGFNHKLREVIQTSQKDFIKAKNRKTIHYSLLGALLLIQIFLGITIYNEWINQNKLNALKADKEKALVLRTMSDQTRNDYLDAQWQLQTYFIKREAAALDKYFDLMGKVITQMDTLREITFEHNRWQKLMQVKQKKEKEIIGLKEALDSLITQYSADSKFFSDQQLSFKAYPEQEVLQDIEVETRIISDSTTRKNLFSRLMAAFSGKVEIQKEIVENTVKMKYGRKTTSGSVQEQMKQLLQQAEAYYRNQFSQLQNSYFGLRSEDTALLGLNEALVKESNEMMEKYNTISTKIYNESHREEAAQQRTNQTIRIVSLMSLIIGLMLLTVFLILVTRLAFEKEKQLVYAQREVQQHLVFKSKIIGMLSHEVRSPLSLIAIYTKRLNQRFTDSETKEVFHSLNYTTNSLLMMVNQVLDFSKAEQQQLQLNKSAFNLNDALKTLLITLQNLTNEKGNQFLCTSNLPENVMVSADLVKIQQLFFNLVGNANRFTTAGTIHATITLMAQGKKHFRLLVEIKDNGKGIPTQDLNIITEAIVQGRETVRLNEISTGLGLLLCKEIINLYKGNFSIASQEDKGTVVAFSLTLDKKNE</sequence>
<evidence type="ECO:0000256" key="5">
    <source>
        <dbReference type="ARBA" id="ARBA00022777"/>
    </source>
</evidence>
<feature type="transmembrane region" description="Helical" evidence="6">
    <location>
        <begin position="27"/>
        <end position="48"/>
    </location>
</feature>
<comment type="caution">
    <text evidence="8">The sequence shown here is derived from an EMBL/GenBank/DDBJ whole genome shotgun (WGS) entry which is preliminary data.</text>
</comment>
<dbReference type="OrthoDB" id="9815750at2"/>
<dbReference type="AlphaFoldDB" id="A0A4Q1KPK9"/>
<comment type="catalytic activity">
    <reaction evidence="1">
        <text>ATP + protein L-histidine = ADP + protein N-phospho-L-histidine.</text>
        <dbReference type="EC" id="2.7.13.3"/>
    </reaction>
</comment>
<proteinExistence type="predicted"/>